<dbReference type="InterPro" id="IPR029058">
    <property type="entry name" value="AB_hydrolase_fold"/>
</dbReference>
<feature type="domain" description="Alpha/beta hydrolase fold-3" evidence="2">
    <location>
        <begin position="94"/>
        <end position="304"/>
    </location>
</feature>
<dbReference type="Proteomes" id="UP000235786">
    <property type="component" value="Unassembled WGS sequence"/>
</dbReference>
<dbReference type="OrthoDB" id="408631at2759"/>
<evidence type="ECO:0000313" key="3">
    <source>
        <dbReference type="EMBL" id="PMD46865.1"/>
    </source>
</evidence>
<keyword evidence="1 3" id="KW-0378">Hydrolase</keyword>
<dbReference type="AlphaFoldDB" id="A0A2J6S7X2"/>
<dbReference type="STRING" id="1149755.A0A2J6S7X2"/>
<keyword evidence="4" id="KW-1185">Reference proteome</keyword>
<dbReference type="InterPro" id="IPR013094">
    <property type="entry name" value="AB_hydrolase_3"/>
</dbReference>
<proteinExistence type="predicted"/>
<gene>
    <name evidence="3" type="ORF">L207DRAFT_551769</name>
</gene>
<evidence type="ECO:0000256" key="1">
    <source>
        <dbReference type="ARBA" id="ARBA00022801"/>
    </source>
</evidence>
<dbReference type="Pfam" id="PF07859">
    <property type="entry name" value="Abhydrolase_3"/>
    <property type="match status" value="1"/>
</dbReference>
<reference evidence="3 4" key="1">
    <citation type="submission" date="2016-04" db="EMBL/GenBank/DDBJ databases">
        <title>A degradative enzymes factory behind the ericoid mycorrhizal symbiosis.</title>
        <authorList>
            <consortium name="DOE Joint Genome Institute"/>
            <person name="Martino E."/>
            <person name="Morin E."/>
            <person name="Grelet G."/>
            <person name="Kuo A."/>
            <person name="Kohler A."/>
            <person name="Daghino S."/>
            <person name="Barry K."/>
            <person name="Choi C."/>
            <person name="Cichocki N."/>
            <person name="Clum A."/>
            <person name="Copeland A."/>
            <person name="Hainaut M."/>
            <person name="Haridas S."/>
            <person name="Labutti K."/>
            <person name="Lindquist E."/>
            <person name="Lipzen A."/>
            <person name="Khouja H.-R."/>
            <person name="Murat C."/>
            <person name="Ohm R."/>
            <person name="Olson A."/>
            <person name="Spatafora J."/>
            <person name="Veneault-Fourrey C."/>
            <person name="Henrissat B."/>
            <person name="Grigoriev I."/>
            <person name="Martin F."/>
            <person name="Perotto S."/>
        </authorList>
    </citation>
    <scope>NUCLEOTIDE SEQUENCE [LARGE SCALE GENOMIC DNA]</scope>
    <source>
        <strain evidence="3 4">F</strain>
    </source>
</reference>
<name>A0A2J6S7X2_HYAVF</name>
<protein>
    <submittedName>
        <fullName evidence="3">Alpha/beta-hydrolase</fullName>
    </submittedName>
</protein>
<dbReference type="EMBL" id="KZ613939">
    <property type="protein sequence ID" value="PMD46865.1"/>
    <property type="molecule type" value="Genomic_DNA"/>
</dbReference>
<organism evidence="3 4">
    <name type="scientific">Hyaloscypha variabilis (strain UAMH 11265 / GT02V1 / F)</name>
    <name type="common">Meliniomyces variabilis</name>
    <dbReference type="NCBI Taxonomy" id="1149755"/>
    <lineage>
        <taxon>Eukaryota</taxon>
        <taxon>Fungi</taxon>
        <taxon>Dikarya</taxon>
        <taxon>Ascomycota</taxon>
        <taxon>Pezizomycotina</taxon>
        <taxon>Leotiomycetes</taxon>
        <taxon>Helotiales</taxon>
        <taxon>Hyaloscyphaceae</taxon>
        <taxon>Hyaloscypha</taxon>
        <taxon>Hyaloscypha variabilis</taxon>
    </lineage>
</organism>
<dbReference type="Gene3D" id="3.40.50.1820">
    <property type="entry name" value="alpha/beta hydrolase"/>
    <property type="match status" value="1"/>
</dbReference>
<evidence type="ECO:0000313" key="4">
    <source>
        <dbReference type="Proteomes" id="UP000235786"/>
    </source>
</evidence>
<accession>A0A2J6S7X2</accession>
<dbReference type="PANTHER" id="PTHR48081">
    <property type="entry name" value="AB HYDROLASE SUPERFAMILY PROTEIN C4A8.06C"/>
    <property type="match status" value="1"/>
</dbReference>
<evidence type="ECO:0000259" key="2">
    <source>
        <dbReference type="Pfam" id="PF07859"/>
    </source>
</evidence>
<dbReference type="InterPro" id="IPR050300">
    <property type="entry name" value="GDXG_lipolytic_enzyme"/>
</dbReference>
<dbReference type="PANTHER" id="PTHR48081:SF8">
    <property type="entry name" value="ALPHA_BETA HYDROLASE FOLD-3 DOMAIN-CONTAINING PROTEIN-RELATED"/>
    <property type="match status" value="1"/>
</dbReference>
<dbReference type="GO" id="GO:0016787">
    <property type="term" value="F:hydrolase activity"/>
    <property type="evidence" value="ECO:0007669"/>
    <property type="project" value="UniProtKB-KW"/>
</dbReference>
<dbReference type="SUPFAM" id="SSF53474">
    <property type="entry name" value="alpha/beta-Hydrolases"/>
    <property type="match status" value="1"/>
</dbReference>
<sequence>MPSSRLSREEILALSDINPEFHELVTTSPLNISLDSKEAILQLKAYLRSLPHVIPADAKFIEEDRRIPVRDGTEITVRVHKPIHPPQDGSPLFVVYHGGGFCLGGLNDEQWLCRKWTELGGVAVNVDYRTTPEHPFPTPVNDAYDALKWVASHTDVLGANPSKGFLIGGTSAGANLAAIASHLAQMDNITPSLTGVFLQIPATANPEAVPPEYKDMYLSREQLRNAPILSGTAVALFEEMYNPEPKSKLRNPILYQHHGQPPTYILVCGLDPIRDEGIIYNQALSDTGVKTRMDIFAGLPHGFWSTFPEANFAKDYREKSVDGLRWLLHQVGSQ</sequence>